<sequence>MLKTIETTAIVQI</sequence>
<protein>
    <submittedName>
        <fullName evidence="1">Uncharacterized protein</fullName>
    </submittedName>
</protein>
<accession>A0A0E9QRK2</accession>
<proteinExistence type="predicted"/>
<reference evidence="1" key="1">
    <citation type="submission" date="2014-11" db="EMBL/GenBank/DDBJ databases">
        <authorList>
            <person name="Amaro Gonzalez C."/>
        </authorList>
    </citation>
    <scope>NUCLEOTIDE SEQUENCE</scope>
</reference>
<dbReference type="EMBL" id="GBXM01089113">
    <property type="protein sequence ID" value="JAH19464.1"/>
    <property type="molecule type" value="Transcribed_RNA"/>
</dbReference>
<organism evidence="1">
    <name type="scientific">Anguilla anguilla</name>
    <name type="common">European freshwater eel</name>
    <name type="synonym">Muraena anguilla</name>
    <dbReference type="NCBI Taxonomy" id="7936"/>
    <lineage>
        <taxon>Eukaryota</taxon>
        <taxon>Metazoa</taxon>
        <taxon>Chordata</taxon>
        <taxon>Craniata</taxon>
        <taxon>Vertebrata</taxon>
        <taxon>Euteleostomi</taxon>
        <taxon>Actinopterygii</taxon>
        <taxon>Neopterygii</taxon>
        <taxon>Teleostei</taxon>
        <taxon>Anguilliformes</taxon>
        <taxon>Anguillidae</taxon>
        <taxon>Anguilla</taxon>
    </lineage>
</organism>
<reference evidence="1" key="2">
    <citation type="journal article" date="2015" name="Fish Shellfish Immunol.">
        <title>Early steps in the European eel (Anguilla anguilla)-Vibrio vulnificus interaction in the gills: Role of the RtxA13 toxin.</title>
        <authorList>
            <person name="Callol A."/>
            <person name="Pajuelo D."/>
            <person name="Ebbesson L."/>
            <person name="Teles M."/>
            <person name="MacKenzie S."/>
            <person name="Amaro C."/>
        </authorList>
    </citation>
    <scope>NUCLEOTIDE SEQUENCE</scope>
</reference>
<name>A0A0E9QRK2_ANGAN</name>
<evidence type="ECO:0000313" key="1">
    <source>
        <dbReference type="EMBL" id="JAH19464.1"/>
    </source>
</evidence>